<keyword evidence="1" id="KW-0175">Coiled coil</keyword>
<evidence type="ECO:0000256" key="2">
    <source>
        <dbReference type="SAM" id="MobiDB-lite"/>
    </source>
</evidence>
<feature type="coiled-coil region" evidence="1">
    <location>
        <begin position="499"/>
        <end position="551"/>
    </location>
</feature>
<evidence type="ECO:0000313" key="5">
    <source>
        <dbReference type="Proteomes" id="UP001149090"/>
    </source>
</evidence>
<accession>A0A9Q0RAD2</accession>
<dbReference type="InterPro" id="IPR031248">
    <property type="entry name" value="RNF213"/>
</dbReference>
<evidence type="ECO:0000256" key="1">
    <source>
        <dbReference type="SAM" id="Coils"/>
    </source>
</evidence>
<keyword evidence="5" id="KW-1185">Reference proteome</keyword>
<dbReference type="GO" id="GO:0016887">
    <property type="term" value="F:ATP hydrolysis activity"/>
    <property type="evidence" value="ECO:0007669"/>
    <property type="project" value="InterPro"/>
</dbReference>
<evidence type="ECO:0000313" key="4">
    <source>
        <dbReference type="EMBL" id="KAJ5072896.1"/>
    </source>
</evidence>
<dbReference type="EMBL" id="JAPDFW010000079">
    <property type="protein sequence ID" value="KAJ5072896.1"/>
    <property type="molecule type" value="Genomic_DNA"/>
</dbReference>
<feature type="coiled-coil region" evidence="1">
    <location>
        <begin position="2112"/>
        <end position="2139"/>
    </location>
</feature>
<protein>
    <submittedName>
        <fullName evidence="4">E3 ubiquitin-protein ligase rnf213</fullName>
    </submittedName>
</protein>
<feature type="coiled-coil region" evidence="1">
    <location>
        <begin position="954"/>
        <end position="985"/>
    </location>
</feature>
<feature type="domain" description="AAA+ ATPase" evidence="3">
    <location>
        <begin position="2018"/>
        <end position="2176"/>
    </location>
</feature>
<dbReference type="Proteomes" id="UP001149090">
    <property type="component" value="Unassembled WGS sequence"/>
</dbReference>
<proteinExistence type="predicted"/>
<dbReference type="InterPro" id="IPR027417">
    <property type="entry name" value="P-loop_NTPase"/>
</dbReference>
<gene>
    <name evidence="4" type="ORF">M0811_09342</name>
</gene>
<comment type="caution">
    <text evidence="4">The sequence shown here is derived from an EMBL/GenBank/DDBJ whole genome shotgun (WGS) entry which is preliminary data.</text>
</comment>
<feature type="domain" description="AAA+ ATPase" evidence="3">
    <location>
        <begin position="1656"/>
        <end position="1873"/>
    </location>
</feature>
<evidence type="ECO:0000259" key="3">
    <source>
        <dbReference type="SMART" id="SM00382"/>
    </source>
</evidence>
<sequence>MTQNQIPVTLITIKKGKPKLQYQDSNQETKEIGQDFESNHVYIFQFPILEQEKPSYRLYLENKKEKKKEFTQIDIKESKIIFDFDEKDSKKYGTRVIDAVIDYSSPSEKKILKKDQLIIFTDFLNAFSKKRFETKQSSKVTFKSKPENIAKILFVLGLRYSKSTLKKIFKESKKDDLIKCNKQIIQFYQTKEDPDAFNILTNFLSELNQNYKESKKIIFLPLFITFKKEFTNPNSIQQKDLGILFSFYAKYHFKLSELSKPVLIDIFGKSLNFQNTIWFNFINTIQKKELMINLFLIPNFQDNLKNTIFPNLLECFQFWVNLYNFANSAEMRKIRNLRSAIMQIASILPDIAGHSLFNQPCLKNEKRTYIEKLSDLITIFEDKSYHEYSNKQIKNNDERLEFFDKLDEKAKEFYLLDLTYDFQNVSKKQFLRFLPIKIQLESWSEHLLNERKKLEDSPFNEIIKNKEGLPKRWMNIIIIFLQFNNSNPKNNLLYPKNPNSNEINLAHDLKEKLEKYQEEIYNYFIKLQNPKQATINNLKNFQDNEKNLKKKILWFSIILYSISFLYKEKLTKNIESQENKDLSIGKILSDVKIEWEKWIENLNKDPNLEYINTEFPIAKEEYLDKDYTEFQTYNEQNKSEKKQFITKEIQKNRIQEFFEFRKIINRINPFIKFCEIFIQNKDDKELSNIKNLEQNWQQNKLSEITNLKQSIEKTLKVNIQILDLINDLFPNQDEKDQTIIEWIKEELKEKTIDNLKTNIQNQDITNDDDLNQTKKYLINFIDIFNPFFTKTFQNFDSVTEKISKIQKEMEENIKKINLKLLVKNFPLFKEQNIKELSDTLSDKIEKIFKNGSKIIFRLEEPIFQCQIKQEKEILNFEDFISMWRVALNKKNKSQNRAINENPTEDKEYSFFFRQFEILFETIQSINTYLEKFIPIKYYKQIPGINKEIEIKEDDNTYSEKMEELKQNINQALKNWEEDSKNISKEKLSGILSTNQLLLVSTPLLNIQEKNKVIYPILKLIFGKGRSDPQEILNSIISQQSDNWKNSSTGFFNLIKNNFTWSKIKNSLKKIKIKSRTNLSNELIKQINKRDGNISNPKIFIKEVKQIHLFTMKEQVLFCDSNTNVGDVKNFFSIYKYYNEEYSNFKKQKQKEEEKVIFSIINATLLSQTCQNEVISQIRSINFTTHFPLTIFVLEGEQNAFLMSQLQEGKLIINLENDKILNKIIQKSTFFHHFKVFYSQNEGDGKSYQIRKFCNSQNDKIDYKYYLIQLTTGEIQELIVELNKIPIEKKNENEELFIHIEFPTECSLQMTDSLWQLSMWGSIEDRQAKDPYNICWTLPPNAKLFFEIPSQNNIWKYFYPLQKFQPQECSCSVNEIKFKMYEVDEDQKKIQEIDDNDLKKVANLLIETQNNTLFNNFKDFDNWKQELSSQNPDTNSFFNKSQHIIQIISEQLNPDHNFHKSFRLFYQFWNSLKKFINPILDWEISDQNQNSNQNKNQNLNQNPFLRRQEIIRCWIFSVARLNLISFFSKQGKTFDNFYSFILNLEFENGNPVSIHNPNISGSTKEVGLFMNTNFPDNFLDFEGNLYSISQGRFGDPISNNLSNSEREYKQISEFFNFLNPNKSEEIFSNGIDTRKGKYVLTFDNLSKMMFIQFRMFTGFSLIISGETGCGKTALIEYLFRDILNYQFSKFNSEEELNEKEKEKETNHFITFNVNGGTTKEKIKKLLEKSKNWKTKSSKKIPSNIKFIAAINPYRERKSKAISENQNNENQNNENQNNENQNKEEKVCGLLFDYGDKKNKEQEEIRNAVYRVHKIPNSLENSVLSFESLNSAQEQVYISKMVDNTFYSILNNNDEKFREYQTIISSFKEYISKSHSYIRQDGDSNQTNDDFKRNLAALISLRDVSRILRVFQWLVESKAGIFLLSEKENEQEEEEDLFQKAIYLSLFICYASRQTTSKDQYFEAIFERNNNLLGNCKNVIENSQEKLIESLEDYDFSKKMIAKNIPLKENCLLIFVCVYAQIPLFIIGKPGTSKSISVEVIMESLKPPHEINNFAKKLELRTLRESFLQCSPITTTQGIEDVFKIAKSKTKKNDLGVVILDEVALAELSPDLPLKALHSQLEESEKEISRINQDNKKIQDIIKENGGVSVVAISNWVLDPSNTNRGILLRRESITQLGATSQQILCTKISWNEFNDS</sequence>
<dbReference type="SMART" id="SM00382">
    <property type="entry name" value="AAA"/>
    <property type="match status" value="2"/>
</dbReference>
<reference evidence="4" key="1">
    <citation type="submission" date="2022-10" db="EMBL/GenBank/DDBJ databases">
        <title>Novel sulphate-reducing endosymbionts in the free-living metamonad Anaeramoeba.</title>
        <authorList>
            <person name="Jerlstrom-Hultqvist J."/>
            <person name="Cepicka I."/>
            <person name="Gallot-Lavallee L."/>
            <person name="Salas-Leiva D."/>
            <person name="Curtis B.A."/>
            <person name="Zahonova K."/>
            <person name="Pipaliya S."/>
            <person name="Dacks J."/>
            <person name="Roger A.J."/>
        </authorList>
    </citation>
    <scope>NUCLEOTIDE SEQUENCE</scope>
    <source>
        <strain evidence="4">BMAN</strain>
    </source>
</reference>
<dbReference type="GO" id="GO:0004842">
    <property type="term" value="F:ubiquitin-protein transferase activity"/>
    <property type="evidence" value="ECO:0007669"/>
    <property type="project" value="InterPro"/>
</dbReference>
<name>A0A9Q0RAD2_ANAIG</name>
<dbReference type="SUPFAM" id="SSF52540">
    <property type="entry name" value="P-loop containing nucleoside triphosphate hydrolases"/>
    <property type="match status" value="2"/>
</dbReference>
<dbReference type="Gene3D" id="3.40.50.300">
    <property type="entry name" value="P-loop containing nucleotide triphosphate hydrolases"/>
    <property type="match status" value="2"/>
</dbReference>
<feature type="compositionally biased region" description="Low complexity" evidence="2">
    <location>
        <begin position="1762"/>
        <end position="1778"/>
    </location>
</feature>
<dbReference type="PANTHER" id="PTHR22605">
    <property type="entry name" value="RZ-TYPE DOMAIN-CONTAINING PROTEIN"/>
    <property type="match status" value="1"/>
</dbReference>
<feature type="region of interest" description="Disordered" evidence="2">
    <location>
        <begin position="1758"/>
        <end position="1782"/>
    </location>
</feature>
<dbReference type="InterPro" id="IPR003593">
    <property type="entry name" value="AAA+_ATPase"/>
</dbReference>
<dbReference type="PANTHER" id="PTHR22605:SF16">
    <property type="entry name" value="E3 UBIQUITIN-PROTEIN LIGASE RNF213"/>
    <property type="match status" value="1"/>
</dbReference>
<organism evidence="4 5">
    <name type="scientific">Anaeramoeba ignava</name>
    <name type="common">Anaerobic marine amoeba</name>
    <dbReference type="NCBI Taxonomy" id="1746090"/>
    <lineage>
        <taxon>Eukaryota</taxon>
        <taxon>Metamonada</taxon>
        <taxon>Anaeramoebidae</taxon>
        <taxon>Anaeramoeba</taxon>
    </lineage>
</organism>